<dbReference type="Gene3D" id="3.40.50.300">
    <property type="entry name" value="P-loop containing nucleotide triphosphate hydrolases"/>
    <property type="match status" value="1"/>
</dbReference>
<feature type="domain" description="Endonuclease GajA/Old nuclease/RecF-like AAA" evidence="1">
    <location>
        <begin position="1"/>
        <end position="269"/>
    </location>
</feature>
<protein>
    <submittedName>
        <fullName evidence="2">AAA family ATPase</fullName>
    </submittedName>
</protein>
<comment type="caution">
    <text evidence="2">The sequence shown here is derived from an EMBL/GenBank/DDBJ whole genome shotgun (WGS) entry which is preliminary data.</text>
</comment>
<gene>
    <name evidence="2" type="ORF">QWU01_20520</name>
</gene>
<sequence>MKLTKLSLTNFRSFKKTQTIEFAPLTLLVGPNSVGKSSVLMALFYLQQIIEKGQCNPQKLEALNDKYVGGFEKLVHGHDLTKTIKIKIEFIKDGRIGSSYGAIEDLFEDLNIGISSPSEGADKMSIDFEIAWSMPLQTAYISRYTVAFDDQNIAEITSDSGLKQPILSAINFLHPLLLPENHDEWLVNLIDEEKYIHEALKETLLSIFDEKNIDYRDVHKGYDNNLESRISSLTFNENAFVSEFHESITEPRIHSTNNITSTDEELINENSFTPYKIIHAPISVECHSGALPKIGKKLKTSLALENVLFNERVIEILSDLLVAPIDNLYGILKESLCIGPLRIVPDELFKPQYEYQQKDWYDGSAAWHTLGMSDIRLMNSVNEWISNKCKLDLGYGIALRVDKRFSEIKRILKEETFQSLEKNLSIQIDSLYKNKTEQNIDEISTKFGYSLWDINNNISVSPNEIGVGIPQLMPLVVATLSRKQGLIACEQPELHVHPRIQVDIGDLLTQANNSVGFLIETHSEHLVLRLLKRIRQTTEIELPTGFSPVISSDISIIYLEEQIDGVQAKRIHIDEDGEFKEHWPHGFFSERREELM</sequence>
<dbReference type="InterPro" id="IPR041685">
    <property type="entry name" value="AAA_GajA/Old/RecF-like"/>
</dbReference>
<feature type="domain" description="Endonuclease GajA/Old nuclease/RecF-like AAA" evidence="1">
    <location>
        <begin position="401"/>
        <end position="527"/>
    </location>
</feature>
<reference evidence="2" key="1">
    <citation type="journal article" date="2023" name="J Glob Antimicrob Resist">
        <title>Emergence of NDM-1 and KPC-3 carbapenemases in Kluyvera cryocrescens: Investigating genetic heterogeneity and acquisition routes of blaNDM-1 in Enterobacterales species in Portugal.</title>
        <authorList>
            <person name="Loiodice M."/>
            <person name="Ribeiro M."/>
            <person name="Peixe L."/>
            <person name="Novais A."/>
        </authorList>
    </citation>
    <scope>NUCLEOTIDE SEQUENCE</scope>
    <source>
        <strain evidence="2">K629</strain>
    </source>
</reference>
<proteinExistence type="predicted"/>
<organism evidence="2 3">
    <name type="scientific">Kluyvera cryocrescens</name>
    <name type="common">Kluyvera citrophila</name>
    <dbReference type="NCBI Taxonomy" id="580"/>
    <lineage>
        <taxon>Bacteria</taxon>
        <taxon>Pseudomonadati</taxon>
        <taxon>Pseudomonadota</taxon>
        <taxon>Gammaproteobacteria</taxon>
        <taxon>Enterobacterales</taxon>
        <taxon>Enterobacteriaceae</taxon>
        <taxon>Kluyvera</taxon>
    </lineage>
</organism>
<dbReference type="RefSeq" id="WP_318243057.1">
    <property type="nucleotide sequence ID" value="NZ_JAUEQX010000019.1"/>
</dbReference>
<dbReference type="Pfam" id="PF13175">
    <property type="entry name" value="AAA_15"/>
    <property type="match status" value="2"/>
</dbReference>
<name>A0AAW9CBB0_KLUCR</name>
<evidence type="ECO:0000313" key="3">
    <source>
        <dbReference type="Proteomes" id="UP001276300"/>
    </source>
</evidence>
<accession>A0AAW9CBB0</accession>
<dbReference type="Proteomes" id="UP001276300">
    <property type="component" value="Unassembled WGS sequence"/>
</dbReference>
<dbReference type="InterPro" id="IPR051396">
    <property type="entry name" value="Bact_Antivir_Def_Nuclease"/>
</dbReference>
<dbReference type="SUPFAM" id="SSF52540">
    <property type="entry name" value="P-loop containing nucleoside triphosphate hydrolases"/>
    <property type="match status" value="1"/>
</dbReference>
<evidence type="ECO:0000259" key="1">
    <source>
        <dbReference type="Pfam" id="PF13175"/>
    </source>
</evidence>
<evidence type="ECO:0000313" key="2">
    <source>
        <dbReference type="EMBL" id="MDW3779193.1"/>
    </source>
</evidence>
<dbReference type="EMBL" id="JAUEQX010000019">
    <property type="protein sequence ID" value="MDW3779193.1"/>
    <property type="molecule type" value="Genomic_DNA"/>
</dbReference>
<dbReference type="PANTHER" id="PTHR43581:SF2">
    <property type="entry name" value="EXCINUCLEASE ATPASE SUBUNIT"/>
    <property type="match status" value="1"/>
</dbReference>
<dbReference type="PANTHER" id="PTHR43581">
    <property type="entry name" value="ATP/GTP PHOSPHATASE"/>
    <property type="match status" value="1"/>
</dbReference>
<dbReference type="InterPro" id="IPR027417">
    <property type="entry name" value="P-loop_NTPase"/>
</dbReference>
<dbReference type="AlphaFoldDB" id="A0AAW9CBB0"/>